<feature type="domain" description="AB hydrolase-1" evidence="1">
    <location>
        <begin position="24"/>
        <end position="128"/>
    </location>
</feature>
<protein>
    <submittedName>
        <fullName evidence="2">Alpha/beta hydrolase</fullName>
    </submittedName>
</protein>
<evidence type="ECO:0000313" key="3">
    <source>
        <dbReference type="Proteomes" id="UP000302163"/>
    </source>
</evidence>
<gene>
    <name evidence="2" type="ORF">FEM41_12520</name>
</gene>
<dbReference type="Proteomes" id="UP000302163">
    <property type="component" value="Chromosome"/>
</dbReference>
<dbReference type="GO" id="GO:0047372">
    <property type="term" value="F:monoacylglycerol lipase activity"/>
    <property type="evidence" value="ECO:0007669"/>
    <property type="project" value="TreeGrafter"/>
</dbReference>
<evidence type="ECO:0000259" key="1">
    <source>
        <dbReference type="Pfam" id="PF00561"/>
    </source>
</evidence>
<dbReference type="KEGG" id="izh:FEM41_12520"/>
<dbReference type="Pfam" id="PF00561">
    <property type="entry name" value="Abhydrolase_1"/>
    <property type="match status" value="1"/>
</dbReference>
<dbReference type="AlphaFoldDB" id="A0A4P8YI52"/>
<dbReference type="InterPro" id="IPR050266">
    <property type="entry name" value="AB_hydrolase_sf"/>
</dbReference>
<dbReference type="EMBL" id="CP040428">
    <property type="protein sequence ID" value="QCT20415.1"/>
    <property type="molecule type" value="Genomic_DNA"/>
</dbReference>
<proteinExistence type="predicted"/>
<reference evidence="2 3" key="1">
    <citation type="submission" date="2019-05" db="EMBL/GenBank/DDBJ databases">
        <title>Complete genome sequence of Izhakiella calystegiae KSNA2, an endophyte isolated from beach morning glory (Calystegia soldanella).</title>
        <authorList>
            <person name="Jiang L."/>
            <person name="Jeong J.C."/>
            <person name="Kim C.Y."/>
            <person name="Kim D.H."/>
            <person name="Kim S.W."/>
            <person name="Lee j."/>
        </authorList>
    </citation>
    <scope>NUCLEOTIDE SEQUENCE [LARGE SCALE GENOMIC DNA]</scope>
    <source>
        <strain evidence="2 3">KSNA2</strain>
    </source>
</reference>
<evidence type="ECO:0000313" key="2">
    <source>
        <dbReference type="EMBL" id="QCT20415.1"/>
    </source>
</evidence>
<dbReference type="InterPro" id="IPR029058">
    <property type="entry name" value="AB_hydrolase_fold"/>
</dbReference>
<name>A0A4P8YI52_9ENTR</name>
<keyword evidence="2" id="KW-0378">Hydrolase</keyword>
<dbReference type="GO" id="GO:0016020">
    <property type="term" value="C:membrane"/>
    <property type="evidence" value="ECO:0007669"/>
    <property type="project" value="TreeGrafter"/>
</dbReference>
<dbReference type="InterPro" id="IPR000073">
    <property type="entry name" value="AB_hydrolase_1"/>
</dbReference>
<sequence length="248" mass="26923">MNAFFSSTANCDVRWQDLPGSGAPLIFIHGLGCASSYEYPRVVTDPMFRGRRAILVDLPGCGYSQKPKNYSYSISDQARVVAELVEYLGLAQCFLYGHSMGGSISIEAAEYLGERLSGLVVSEPNFHPGGGFFSQQICSHSEDEFVNGIWQSMITRDTGPWAGSLAVDAPWAVWRGAASLIAGSNWYERFVALPVAKQLLVGEHSLPDEDFATLTASGISTLILADCGHCMSWENPEALAHALANFCR</sequence>
<keyword evidence="3" id="KW-1185">Reference proteome</keyword>
<dbReference type="PANTHER" id="PTHR43798:SF33">
    <property type="entry name" value="HYDROLASE, PUTATIVE (AFU_ORTHOLOGUE AFUA_2G14860)-RELATED"/>
    <property type="match status" value="1"/>
</dbReference>
<dbReference type="OrthoDB" id="5853561at2"/>
<accession>A0A4P8YI52</accession>
<dbReference type="SUPFAM" id="SSF53474">
    <property type="entry name" value="alpha/beta-Hydrolases"/>
    <property type="match status" value="1"/>
</dbReference>
<dbReference type="PANTHER" id="PTHR43798">
    <property type="entry name" value="MONOACYLGLYCEROL LIPASE"/>
    <property type="match status" value="1"/>
</dbReference>
<dbReference type="GO" id="GO:0046464">
    <property type="term" value="P:acylglycerol catabolic process"/>
    <property type="evidence" value="ECO:0007669"/>
    <property type="project" value="TreeGrafter"/>
</dbReference>
<dbReference type="Gene3D" id="3.40.50.1820">
    <property type="entry name" value="alpha/beta hydrolase"/>
    <property type="match status" value="1"/>
</dbReference>
<dbReference type="RefSeq" id="WP_138096290.1">
    <property type="nucleotide sequence ID" value="NZ_CP040428.1"/>
</dbReference>
<organism evidence="2 3">
    <name type="scientific">Jejubacter calystegiae</name>
    <dbReference type="NCBI Taxonomy" id="2579935"/>
    <lineage>
        <taxon>Bacteria</taxon>
        <taxon>Pseudomonadati</taxon>
        <taxon>Pseudomonadota</taxon>
        <taxon>Gammaproteobacteria</taxon>
        <taxon>Enterobacterales</taxon>
        <taxon>Enterobacteriaceae</taxon>
        <taxon>Jejubacter</taxon>
    </lineage>
</organism>